<dbReference type="RefSeq" id="WP_147123604.1">
    <property type="nucleotide sequence ID" value="NZ_VOPY01000003.1"/>
</dbReference>
<dbReference type="InterPro" id="IPR038109">
    <property type="entry name" value="DNA_bind_recomb_sf"/>
</dbReference>
<dbReference type="EMBL" id="VOPY01000003">
    <property type="protein sequence ID" value="TXC68368.1"/>
    <property type="molecule type" value="Genomic_DNA"/>
</dbReference>
<dbReference type="InterPro" id="IPR036162">
    <property type="entry name" value="Resolvase-like_N_sf"/>
</dbReference>
<dbReference type="PANTHER" id="PTHR30461:SF2">
    <property type="entry name" value="SERINE RECOMBINASE PINE-RELATED"/>
    <property type="match status" value="1"/>
</dbReference>
<dbReference type="PANTHER" id="PTHR30461">
    <property type="entry name" value="DNA-INVERTASE FROM LAMBDOID PROPHAGE"/>
    <property type="match status" value="1"/>
</dbReference>
<evidence type="ECO:0000256" key="3">
    <source>
        <dbReference type="SAM" id="Coils"/>
    </source>
</evidence>
<keyword evidence="7" id="KW-1185">Reference proteome</keyword>
<dbReference type="InterPro" id="IPR025827">
    <property type="entry name" value="Zn_ribbon_recom_dom"/>
</dbReference>
<dbReference type="SMART" id="SM00857">
    <property type="entry name" value="Resolvase"/>
    <property type="match status" value="1"/>
</dbReference>
<evidence type="ECO:0000313" key="7">
    <source>
        <dbReference type="Proteomes" id="UP000321129"/>
    </source>
</evidence>
<evidence type="ECO:0000256" key="1">
    <source>
        <dbReference type="ARBA" id="ARBA00023125"/>
    </source>
</evidence>
<evidence type="ECO:0000259" key="5">
    <source>
        <dbReference type="PROSITE" id="PS51737"/>
    </source>
</evidence>
<evidence type="ECO:0000259" key="4">
    <source>
        <dbReference type="PROSITE" id="PS51736"/>
    </source>
</evidence>
<dbReference type="CDD" id="cd00338">
    <property type="entry name" value="Ser_Recombinase"/>
    <property type="match status" value="1"/>
</dbReference>
<feature type="coiled-coil region" evidence="3">
    <location>
        <begin position="421"/>
        <end position="448"/>
    </location>
</feature>
<dbReference type="PROSITE" id="PS51736">
    <property type="entry name" value="RECOMBINASES_3"/>
    <property type="match status" value="1"/>
</dbReference>
<dbReference type="InterPro" id="IPR011109">
    <property type="entry name" value="DNA_bind_recombinase_dom"/>
</dbReference>
<reference evidence="6 7" key="1">
    <citation type="submission" date="2019-08" db="EMBL/GenBank/DDBJ databases">
        <title>Sphingorhabdus soil sp. nov., isolated from arctic soil.</title>
        <authorList>
            <person name="Liu Y."/>
        </authorList>
    </citation>
    <scope>NUCLEOTIDE SEQUENCE [LARGE SCALE GENOMIC DNA]</scope>
    <source>
        <strain evidence="6 7">D-2Q-5-6</strain>
    </source>
</reference>
<sequence>MPKVYSYTRFSTPEQAKGDSFRRQTEAAEDYAKRHGLELDANLAIHDAGVSAFKGANLAPEAGLGRFITAIKEGLVEPGSILLLESLDRLSRGVPRRTTRLLEEIVDAGVVVVTLSDNQRYDQERLDNDPTGLIVALLVAQRGNEESKTKADRVANGWAEKRRRVRTGETARLTRRGPAWLVAAGDGWQIDEAKAEVVRRVYSLTLEGVGEHKIAETLNREGVPPLGRANLWHRSSIAKLLSNRAVIGDLTPGRIVYVGERRRRELEEPIPGAFPSIISEADWLAVRSLKDGQSGAVRGRAAAAPLANLLAGLARCPLCASAMTRVNKGSGPKGGRPKLVCTKAKAGAGCHYHSVPLDEVEGALVRGASRIVENIPAGEGSAGLDRQIQTLEGSIAGATLHLEDLADALEASPSASGAKRLTKLECEIDTMRAELEALQERSRQLDGGLIQARTVNLAEALEGASEIDPEALDRGPINAALRILFSGITVDYRTGNLLLHWKQGGETGLLYAWVKTG</sequence>
<keyword evidence="3" id="KW-0175">Coiled coil</keyword>
<protein>
    <submittedName>
        <fullName evidence="6">Recombinase family protein</fullName>
    </submittedName>
</protein>
<dbReference type="Gene3D" id="3.90.1750.20">
    <property type="entry name" value="Putative Large Serine Recombinase, Chain B, Domain 2"/>
    <property type="match status" value="1"/>
</dbReference>
<keyword evidence="1" id="KW-0238">DNA-binding</keyword>
<dbReference type="OrthoDB" id="9791494at2"/>
<dbReference type="SUPFAM" id="SSF53041">
    <property type="entry name" value="Resolvase-like"/>
    <property type="match status" value="1"/>
</dbReference>
<proteinExistence type="predicted"/>
<evidence type="ECO:0000256" key="2">
    <source>
        <dbReference type="ARBA" id="ARBA00023172"/>
    </source>
</evidence>
<evidence type="ECO:0000313" key="6">
    <source>
        <dbReference type="EMBL" id="TXC68368.1"/>
    </source>
</evidence>
<gene>
    <name evidence="6" type="ORF">FSZ31_11905</name>
</gene>
<dbReference type="Proteomes" id="UP000321129">
    <property type="component" value="Unassembled WGS sequence"/>
</dbReference>
<dbReference type="GO" id="GO:0000150">
    <property type="term" value="F:DNA strand exchange activity"/>
    <property type="evidence" value="ECO:0007669"/>
    <property type="project" value="InterPro"/>
</dbReference>
<keyword evidence="2" id="KW-0233">DNA recombination</keyword>
<feature type="domain" description="Recombinase" evidence="5">
    <location>
        <begin position="178"/>
        <end position="296"/>
    </location>
</feature>
<dbReference type="GO" id="GO:0003677">
    <property type="term" value="F:DNA binding"/>
    <property type="evidence" value="ECO:0007669"/>
    <property type="project" value="UniProtKB-KW"/>
</dbReference>
<dbReference type="AlphaFoldDB" id="A0A5C6U9V0"/>
<dbReference type="PROSITE" id="PS51737">
    <property type="entry name" value="RECOMBINASE_DNA_BIND"/>
    <property type="match status" value="1"/>
</dbReference>
<dbReference type="InterPro" id="IPR006119">
    <property type="entry name" value="Resolv_N"/>
</dbReference>
<accession>A0A5C6U9V0</accession>
<dbReference type="Pfam" id="PF07508">
    <property type="entry name" value="Recombinase"/>
    <property type="match status" value="1"/>
</dbReference>
<dbReference type="InterPro" id="IPR050639">
    <property type="entry name" value="SSR_resolvase"/>
</dbReference>
<feature type="domain" description="Resolvase/invertase-type recombinase catalytic" evidence="4">
    <location>
        <begin position="3"/>
        <end position="165"/>
    </location>
</feature>
<dbReference type="Pfam" id="PF13408">
    <property type="entry name" value="Zn_ribbon_recom"/>
    <property type="match status" value="1"/>
</dbReference>
<dbReference type="Pfam" id="PF00239">
    <property type="entry name" value="Resolvase"/>
    <property type="match status" value="1"/>
</dbReference>
<name>A0A5C6U9V0_9SPHN</name>
<organism evidence="6 7">
    <name type="scientific">Flavisphingopyxis soli</name>
    <dbReference type="NCBI Taxonomy" id="2601267"/>
    <lineage>
        <taxon>Bacteria</taxon>
        <taxon>Pseudomonadati</taxon>
        <taxon>Pseudomonadota</taxon>
        <taxon>Alphaproteobacteria</taxon>
        <taxon>Sphingomonadales</taxon>
        <taxon>Sphingopyxidaceae</taxon>
        <taxon>Flavisphingopyxis</taxon>
    </lineage>
</organism>
<dbReference type="Gene3D" id="3.40.50.1390">
    <property type="entry name" value="Resolvase, N-terminal catalytic domain"/>
    <property type="match status" value="1"/>
</dbReference>
<comment type="caution">
    <text evidence="6">The sequence shown here is derived from an EMBL/GenBank/DDBJ whole genome shotgun (WGS) entry which is preliminary data.</text>
</comment>